<dbReference type="EMBL" id="CP012747">
    <property type="protein sequence ID" value="ALL68538.1"/>
    <property type="molecule type" value="Genomic_DNA"/>
</dbReference>
<dbReference type="KEGG" id="bcai:K788_0009204"/>
<dbReference type="Pfam" id="PF09339">
    <property type="entry name" value="HTH_IclR"/>
    <property type="match status" value="1"/>
</dbReference>
<sequence>MMREIADDDRDEMRLDVIARGFSIIQAFRPRNPWLSVTELAESTGLPRPTVVRFTQMLIGKGHLVVSRESGKLRLGPKAAELSRRDMPGSHAMLLLRDALQQVVEPTSAILRIHCAVDGETRLVATLRSTTRDCAVLAATPVNRSVDLAIQATTARDCTAEHGSSAARTTEAEELARKDFCTRLRFGPMRGLSAVVATMRLSRTEEVYAFELVGAAAELPANAIDFNVGPALAHVARTVSAEIGRTEASSGETSIQRRCARRGEEADLIL</sequence>
<dbReference type="GO" id="GO:0003700">
    <property type="term" value="F:DNA-binding transcription factor activity"/>
    <property type="evidence" value="ECO:0007669"/>
    <property type="project" value="TreeGrafter"/>
</dbReference>
<dbReference type="Gene3D" id="1.10.10.10">
    <property type="entry name" value="Winged helix-like DNA-binding domain superfamily/Winged helix DNA-binding domain"/>
    <property type="match status" value="1"/>
</dbReference>
<dbReference type="PANTHER" id="PTHR30136">
    <property type="entry name" value="HELIX-TURN-HELIX TRANSCRIPTIONAL REGULATOR, ICLR FAMILY"/>
    <property type="match status" value="1"/>
</dbReference>
<dbReference type="Proteomes" id="UP000019146">
    <property type="component" value="Chromosome 2"/>
</dbReference>
<dbReference type="AlphaFoldDB" id="A0A0P0RJ37"/>
<dbReference type="GO" id="GO:0003677">
    <property type="term" value="F:DNA binding"/>
    <property type="evidence" value="ECO:0007669"/>
    <property type="project" value="InterPro"/>
</dbReference>
<evidence type="ECO:0000259" key="1">
    <source>
        <dbReference type="PROSITE" id="PS51077"/>
    </source>
</evidence>
<dbReference type="InterPro" id="IPR036388">
    <property type="entry name" value="WH-like_DNA-bd_sf"/>
</dbReference>
<dbReference type="PROSITE" id="PS51077">
    <property type="entry name" value="HTH_ICLR"/>
    <property type="match status" value="1"/>
</dbReference>
<feature type="domain" description="HTH iclR-type" evidence="1">
    <location>
        <begin position="15"/>
        <end position="77"/>
    </location>
</feature>
<dbReference type="InterPro" id="IPR005471">
    <property type="entry name" value="Tscrpt_reg_IclR_N"/>
</dbReference>
<dbReference type="InterPro" id="IPR036390">
    <property type="entry name" value="WH_DNA-bd_sf"/>
</dbReference>
<dbReference type="GO" id="GO:0045892">
    <property type="term" value="P:negative regulation of DNA-templated transcription"/>
    <property type="evidence" value="ECO:0007669"/>
    <property type="project" value="TreeGrafter"/>
</dbReference>
<dbReference type="InterPro" id="IPR050707">
    <property type="entry name" value="HTH_MetabolicPath_Reg"/>
</dbReference>
<dbReference type="GeneID" id="69972243"/>
<proteinExistence type="predicted"/>
<name>A0A0P0RJ37_9BURK</name>
<gene>
    <name evidence="2" type="ORF">K788_0009204</name>
</gene>
<evidence type="ECO:0000313" key="3">
    <source>
        <dbReference type="Proteomes" id="UP000019146"/>
    </source>
</evidence>
<evidence type="ECO:0000313" key="2">
    <source>
        <dbReference type="EMBL" id="ALL68538.1"/>
    </source>
</evidence>
<reference evidence="2 3" key="1">
    <citation type="journal article" date="2014" name="Genome Announc.">
        <title>Draft Genome Sequence of the Haloacid-Degrading Burkholderia caribensis Strain MBA4.</title>
        <authorList>
            <person name="Pan Y."/>
            <person name="Kong K.F."/>
            <person name="Tsang J.S."/>
        </authorList>
    </citation>
    <scope>NUCLEOTIDE SEQUENCE [LARGE SCALE GENOMIC DNA]</scope>
    <source>
        <strain evidence="2 3">MBA4</strain>
    </source>
</reference>
<dbReference type="RefSeq" id="WP_051454012.1">
    <property type="nucleotide sequence ID" value="NZ_CP012747.1"/>
</dbReference>
<accession>A0A0P0RJ37</accession>
<dbReference type="SMART" id="SM00346">
    <property type="entry name" value="HTH_ICLR"/>
    <property type="match status" value="1"/>
</dbReference>
<protein>
    <submittedName>
        <fullName evidence="2">Transcriptional regulator</fullName>
    </submittedName>
</protein>
<organism evidence="2 3">
    <name type="scientific">Paraburkholderia caribensis MBA4</name>
    <dbReference type="NCBI Taxonomy" id="1323664"/>
    <lineage>
        <taxon>Bacteria</taxon>
        <taxon>Pseudomonadati</taxon>
        <taxon>Pseudomonadota</taxon>
        <taxon>Betaproteobacteria</taxon>
        <taxon>Burkholderiales</taxon>
        <taxon>Burkholderiaceae</taxon>
        <taxon>Paraburkholderia</taxon>
    </lineage>
</organism>
<dbReference type="SUPFAM" id="SSF46785">
    <property type="entry name" value="Winged helix' DNA-binding domain"/>
    <property type="match status" value="1"/>
</dbReference>
<dbReference type="PANTHER" id="PTHR30136:SF33">
    <property type="entry name" value="TRANSCRIPTIONAL REGULATORY PROTEIN"/>
    <property type="match status" value="1"/>
</dbReference>